<name>A0A510HI78_9ACTN</name>
<protein>
    <submittedName>
        <fullName evidence="1">Uncharacterized protein</fullName>
    </submittedName>
</protein>
<sequence length="124" mass="13376">MITLLAALIFLGAAALLVSAAAALRAWLRFRRTRRELQGRLLDEVASVTGRIGELERNLGSLERRAGSLPVRVAELQQSLATLRLLSGTLSISLRQLQRALSPSGLKLGLSGYLATLSRGRRTG</sequence>
<accession>A0A510HI78</accession>
<evidence type="ECO:0000313" key="2">
    <source>
        <dbReference type="Proteomes" id="UP000318065"/>
    </source>
</evidence>
<reference evidence="1" key="1">
    <citation type="journal article" date="2019" name="Microbiol. Resour. Announc.">
        <title>Complete Genome Sequence of Rubrobacter xylanophilus Strain AA3-22, Isolated from Arima Onsen in Japan.</title>
        <authorList>
            <person name="Tomariguchi N."/>
            <person name="Miyazaki K."/>
        </authorList>
    </citation>
    <scope>NUCLEOTIDE SEQUENCE [LARGE SCALE GENOMIC DNA]</scope>
    <source>
        <strain evidence="1">AA3-22</strain>
    </source>
</reference>
<dbReference type="EMBL" id="AP019791">
    <property type="protein sequence ID" value="BBL79618.1"/>
    <property type="molecule type" value="Genomic_DNA"/>
</dbReference>
<evidence type="ECO:0000313" key="1">
    <source>
        <dbReference type="EMBL" id="BBL79618.1"/>
    </source>
</evidence>
<proteinExistence type="predicted"/>
<gene>
    <name evidence="1" type="ORF">RxyAA322_14720</name>
</gene>
<organism evidence="1 2">
    <name type="scientific">Rubrobacter xylanophilus</name>
    <dbReference type="NCBI Taxonomy" id="49319"/>
    <lineage>
        <taxon>Bacteria</taxon>
        <taxon>Bacillati</taxon>
        <taxon>Actinomycetota</taxon>
        <taxon>Rubrobacteria</taxon>
        <taxon>Rubrobacterales</taxon>
        <taxon>Rubrobacteraceae</taxon>
        <taxon>Rubrobacter</taxon>
    </lineage>
</organism>
<dbReference type="AlphaFoldDB" id="A0A510HI78"/>
<dbReference type="Proteomes" id="UP000318065">
    <property type="component" value="Chromosome"/>
</dbReference>
<keyword evidence="2" id="KW-1185">Reference proteome</keyword>